<keyword evidence="3" id="KW-1185">Reference proteome</keyword>
<dbReference type="EC" id="2.7.1.39" evidence="2"/>
<dbReference type="STRING" id="1450648.CLORY_36370"/>
<organism evidence="2 3">
    <name type="scientific">Clostridium oryzae</name>
    <dbReference type="NCBI Taxonomy" id="1450648"/>
    <lineage>
        <taxon>Bacteria</taxon>
        <taxon>Bacillati</taxon>
        <taxon>Bacillota</taxon>
        <taxon>Clostridia</taxon>
        <taxon>Eubacteriales</taxon>
        <taxon>Clostridiaceae</taxon>
        <taxon>Clostridium</taxon>
    </lineage>
</organism>
<keyword evidence="2" id="KW-0418">Kinase</keyword>
<dbReference type="AlphaFoldDB" id="A0A1V4IEG6"/>
<dbReference type="InterPro" id="IPR011009">
    <property type="entry name" value="Kinase-like_dom_sf"/>
</dbReference>
<feature type="domain" description="Aminoglycoside phosphotransferase" evidence="1">
    <location>
        <begin position="29"/>
        <end position="260"/>
    </location>
</feature>
<name>A0A1V4IEG6_9CLOT</name>
<evidence type="ECO:0000313" key="3">
    <source>
        <dbReference type="Proteomes" id="UP000190080"/>
    </source>
</evidence>
<comment type="caution">
    <text evidence="2">The sequence shown here is derived from an EMBL/GenBank/DDBJ whole genome shotgun (WGS) entry which is preliminary data.</text>
</comment>
<dbReference type="EMBL" id="MZGV01000058">
    <property type="protein sequence ID" value="OPJ58343.1"/>
    <property type="molecule type" value="Genomic_DNA"/>
</dbReference>
<dbReference type="InterPro" id="IPR002575">
    <property type="entry name" value="Aminoglycoside_PTrfase"/>
</dbReference>
<sequence length="322" mass="37381">MHSRTKANISEENLLKMIEAAGIKDLIKIEELTGGEFNVAYMIYTKTEKYILKIGPSEGTNMLTYEKGIMQVELWAYDQLRKHTDINIPEIIYSGHDIIGNHWFIMSVLPGKLLCDVKLTEEQMYHWQYQFGEALAQIHNIKNEKFGYTQVGLHDTWKDAYYDMIFNLIEDAEKQGNMLPELSQILRFIRKWEGALEEVKVPRLIHYDLFDNNVFIDEAGNFAGLIDTERCFFGDYYADFFAIDYLGYLEDNKGLIDGYNSAAEEKIQFTPYARARVALSRLMLGVLMFTEGTTRLALSDPQHWERKHLASLIINFALHELD</sequence>
<dbReference type="SUPFAM" id="SSF56112">
    <property type="entry name" value="Protein kinase-like (PK-like)"/>
    <property type="match status" value="1"/>
</dbReference>
<evidence type="ECO:0000313" key="2">
    <source>
        <dbReference type="EMBL" id="OPJ58343.1"/>
    </source>
</evidence>
<keyword evidence="2" id="KW-0808">Transferase</keyword>
<protein>
    <submittedName>
        <fullName evidence="2">Homoserine kinase</fullName>
        <ecNumber evidence="2">2.7.1.39</ecNumber>
    </submittedName>
</protein>
<dbReference type="Pfam" id="PF01636">
    <property type="entry name" value="APH"/>
    <property type="match status" value="1"/>
</dbReference>
<reference evidence="2 3" key="1">
    <citation type="submission" date="2017-03" db="EMBL/GenBank/DDBJ databases">
        <title>Genome sequence of Clostridium oryzae DSM 28571.</title>
        <authorList>
            <person name="Poehlein A."/>
            <person name="Daniel R."/>
        </authorList>
    </citation>
    <scope>NUCLEOTIDE SEQUENCE [LARGE SCALE GENOMIC DNA]</scope>
    <source>
        <strain evidence="2 3">DSM 28571</strain>
    </source>
</reference>
<dbReference type="PANTHER" id="PTHR21310">
    <property type="entry name" value="AMINOGLYCOSIDE PHOSPHOTRANSFERASE-RELATED-RELATED"/>
    <property type="match status" value="1"/>
</dbReference>
<evidence type="ECO:0000259" key="1">
    <source>
        <dbReference type="Pfam" id="PF01636"/>
    </source>
</evidence>
<proteinExistence type="predicted"/>
<dbReference type="GO" id="GO:0004413">
    <property type="term" value="F:homoserine kinase activity"/>
    <property type="evidence" value="ECO:0007669"/>
    <property type="project" value="UniProtKB-EC"/>
</dbReference>
<dbReference type="Proteomes" id="UP000190080">
    <property type="component" value="Unassembled WGS sequence"/>
</dbReference>
<dbReference type="OrthoDB" id="334783at2"/>
<dbReference type="InterPro" id="IPR051678">
    <property type="entry name" value="AGP_Transferase"/>
</dbReference>
<dbReference type="Gene3D" id="3.90.1200.10">
    <property type="match status" value="1"/>
</dbReference>
<dbReference type="RefSeq" id="WP_079427117.1">
    <property type="nucleotide sequence ID" value="NZ_MZGV01000058.1"/>
</dbReference>
<dbReference type="PANTHER" id="PTHR21310:SF15">
    <property type="entry name" value="AMINOGLYCOSIDE PHOSPHOTRANSFERASE DOMAIN-CONTAINING PROTEIN"/>
    <property type="match status" value="1"/>
</dbReference>
<gene>
    <name evidence="2" type="primary">thrB_4</name>
    <name evidence="2" type="ORF">CLORY_36370</name>
</gene>
<accession>A0A1V4IEG6</accession>